<name>A0A0N1FDC4_9PROT</name>
<proteinExistence type="predicted"/>
<evidence type="ECO:0000313" key="1">
    <source>
        <dbReference type="EMBL" id="KPH88609.1"/>
    </source>
</evidence>
<gene>
    <name evidence="1" type="ORF">GLUCOINTEAF2_0203770</name>
</gene>
<sequence>MAKDSLNNTAFTPTAQTPVDVFPVPETAKKITPRDAGAIAIQHGFHEQAVVRCRAADMTIPTGEKIFYPLPLIVT</sequence>
<accession>A0A0N1FDC4</accession>
<dbReference type="AlphaFoldDB" id="A0A0N1FDC4"/>
<dbReference type="EMBL" id="JUFX02000021">
    <property type="protein sequence ID" value="KPH88609.1"/>
    <property type="molecule type" value="Genomic_DNA"/>
</dbReference>
<protein>
    <submittedName>
        <fullName evidence="1">Uncharacterized protein</fullName>
    </submittedName>
</protein>
<dbReference type="Proteomes" id="UP000031553">
    <property type="component" value="Unassembled WGS sequence"/>
</dbReference>
<reference evidence="1 2" key="1">
    <citation type="submission" date="2015-07" db="EMBL/GenBank/DDBJ databases">
        <title>Draft Genome Sequence of Komagataeibacter intermedius Strain AF2, Isolated from Kombucha Tea.</title>
        <authorList>
            <person name="Santos R.A."/>
            <person name="Berretta A.A."/>
            <person name="Barud H.S."/>
            <person name="Ribeiro S.J."/>
            <person name="Gonzalez-Garcia L.N."/>
            <person name="Zucchi T.D."/>
            <person name="Goldman G.H."/>
            <person name="Riano-Pachon D.M."/>
        </authorList>
    </citation>
    <scope>NUCLEOTIDE SEQUENCE [LARGE SCALE GENOMIC DNA]</scope>
    <source>
        <strain evidence="1 2">AF2</strain>
    </source>
</reference>
<comment type="caution">
    <text evidence="1">The sequence shown here is derived from an EMBL/GenBank/DDBJ whole genome shotgun (WGS) entry which is preliminary data.</text>
</comment>
<organism evidence="1 2">
    <name type="scientific">Komagataeibacter intermedius AF2</name>
    <dbReference type="NCBI Taxonomy" id="1458464"/>
    <lineage>
        <taxon>Bacteria</taxon>
        <taxon>Pseudomonadati</taxon>
        <taxon>Pseudomonadota</taxon>
        <taxon>Alphaproteobacteria</taxon>
        <taxon>Acetobacterales</taxon>
        <taxon>Acetobacteraceae</taxon>
        <taxon>Komagataeibacter</taxon>
    </lineage>
</organism>
<evidence type="ECO:0000313" key="2">
    <source>
        <dbReference type="Proteomes" id="UP000031553"/>
    </source>
</evidence>